<evidence type="ECO:0000313" key="3">
    <source>
        <dbReference type="Proteomes" id="UP001597283"/>
    </source>
</evidence>
<dbReference type="EMBL" id="JBHUFC010000003">
    <property type="protein sequence ID" value="MFD1787298.1"/>
    <property type="molecule type" value="Genomic_DNA"/>
</dbReference>
<organism evidence="2 3">
    <name type="scientific">Sphingomonas floccifaciens</name>
    <dbReference type="NCBI Taxonomy" id="1844115"/>
    <lineage>
        <taxon>Bacteria</taxon>
        <taxon>Pseudomonadati</taxon>
        <taxon>Pseudomonadota</taxon>
        <taxon>Alphaproteobacteria</taxon>
        <taxon>Sphingomonadales</taxon>
        <taxon>Sphingomonadaceae</taxon>
        <taxon>Sphingomonas</taxon>
    </lineage>
</organism>
<sequence length="201" mass="19331">ATVAVSGLTAQNKVYDGTTQATLTGGTITAFGSDVVTLTQGTAAFADKNAGTGKSVTVSGYALTGADAGNYTLTQPTSLTADITRAVLTVTGAAAQNKVYDGSVSATVTGGSVAALGSDTVTLDAANATGTFADKAAGTGKAVTATGYTLSGADAANYDLAQPNGLTADIARAMLAVTGAIAQDKVYDGGVSATLTGGSVA</sequence>
<evidence type="ECO:0000313" key="2">
    <source>
        <dbReference type="EMBL" id="MFD1787298.1"/>
    </source>
</evidence>
<protein>
    <submittedName>
        <fullName evidence="2">YDG domain-containing protein</fullName>
    </submittedName>
</protein>
<feature type="non-terminal residue" evidence="2">
    <location>
        <position position="201"/>
    </location>
</feature>
<keyword evidence="3" id="KW-1185">Reference proteome</keyword>
<dbReference type="Proteomes" id="UP001597283">
    <property type="component" value="Unassembled WGS sequence"/>
</dbReference>
<reference evidence="3" key="1">
    <citation type="journal article" date="2019" name="Int. J. Syst. Evol. Microbiol.">
        <title>The Global Catalogue of Microorganisms (GCM) 10K type strain sequencing project: providing services to taxonomists for standard genome sequencing and annotation.</title>
        <authorList>
            <consortium name="The Broad Institute Genomics Platform"/>
            <consortium name="The Broad Institute Genome Sequencing Center for Infectious Disease"/>
            <person name="Wu L."/>
            <person name="Ma J."/>
        </authorList>
    </citation>
    <scope>NUCLEOTIDE SEQUENCE [LARGE SCALE GENOMIC DNA]</scope>
    <source>
        <strain evidence="3">Q85</strain>
    </source>
</reference>
<dbReference type="RefSeq" id="WP_380939690.1">
    <property type="nucleotide sequence ID" value="NZ_JBHUFC010000003.1"/>
</dbReference>
<comment type="caution">
    <text evidence="2">The sequence shown here is derived from an EMBL/GenBank/DDBJ whole genome shotgun (WGS) entry which is preliminary data.</text>
</comment>
<proteinExistence type="predicted"/>
<gene>
    <name evidence="2" type="ORF">ACFSC3_06915</name>
</gene>
<feature type="domain" description="YDG" evidence="1">
    <location>
        <begin position="2"/>
        <end position="77"/>
    </location>
</feature>
<feature type="domain" description="YDG" evidence="1">
    <location>
        <begin position="84"/>
        <end position="163"/>
    </location>
</feature>
<name>A0ABW4NC27_9SPHN</name>
<feature type="non-terminal residue" evidence="2">
    <location>
        <position position="1"/>
    </location>
</feature>
<dbReference type="Pfam" id="PF18657">
    <property type="entry name" value="YDG"/>
    <property type="match status" value="2"/>
</dbReference>
<evidence type="ECO:0000259" key="1">
    <source>
        <dbReference type="Pfam" id="PF18657"/>
    </source>
</evidence>
<accession>A0ABW4NC27</accession>
<dbReference type="InterPro" id="IPR041248">
    <property type="entry name" value="YDG"/>
</dbReference>